<dbReference type="PROSITE" id="PS51257">
    <property type="entry name" value="PROKAR_LIPOPROTEIN"/>
    <property type="match status" value="1"/>
</dbReference>
<evidence type="ECO:0000256" key="1">
    <source>
        <dbReference type="SAM" id="MobiDB-lite"/>
    </source>
</evidence>
<evidence type="ECO:0000313" key="3">
    <source>
        <dbReference type="Proteomes" id="UP000721954"/>
    </source>
</evidence>
<proteinExistence type="predicted"/>
<protein>
    <recommendedName>
        <fullName evidence="4">Lipoprotein</fullName>
    </recommendedName>
</protein>
<feature type="region of interest" description="Disordered" evidence="1">
    <location>
        <begin position="21"/>
        <end position="88"/>
    </location>
</feature>
<evidence type="ECO:0008006" key="4">
    <source>
        <dbReference type="Google" id="ProtNLM"/>
    </source>
</evidence>
<gene>
    <name evidence="2" type="ORF">JW613_24915</name>
</gene>
<dbReference type="GeneID" id="96261863"/>
<organism evidence="2 3">
    <name type="scientific">Streptomyces smyrnaeus</name>
    <dbReference type="NCBI Taxonomy" id="1387713"/>
    <lineage>
        <taxon>Bacteria</taxon>
        <taxon>Bacillati</taxon>
        <taxon>Actinomycetota</taxon>
        <taxon>Actinomycetes</taxon>
        <taxon>Kitasatosporales</taxon>
        <taxon>Streptomycetaceae</taxon>
        <taxon>Streptomyces</taxon>
    </lineage>
</organism>
<dbReference type="RefSeq" id="WP_209213154.1">
    <property type="nucleotide sequence ID" value="NZ_JAFFZM010000016.1"/>
</dbReference>
<evidence type="ECO:0000313" key="2">
    <source>
        <dbReference type="EMBL" id="MBO8201508.1"/>
    </source>
</evidence>
<feature type="compositionally biased region" description="Gly residues" evidence="1">
    <location>
        <begin position="57"/>
        <end position="74"/>
    </location>
</feature>
<comment type="caution">
    <text evidence="2">The sequence shown here is derived from an EMBL/GenBank/DDBJ whole genome shotgun (WGS) entry which is preliminary data.</text>
</comment>
<name>A0ABS3Y1H6_9ACTN</name>
<sequence>MRTSARIPGVVAAAAIALLVGGCGSDDDGNSGSPGGSGVEVHDPGDKRPDPDDEPGGDGPPAGEDSGGSGGSGGSVDPAALTGSWTTHPMVEGDSVVFDVTEDKRVSMIMPARCKGTLSGKTFDLSCTEGKKGYTHGVVKSASGKNMTVSWSNGRTLKMQRMKSNLPDAPEPPSDFPSAEDPF</sequence>
<feature type="region of interest" description="Disordered" evidence="1">
    <location>
        <begin position="162"/>
        <end position="183"/>
    </location>
</feature>
<keyword evidence="3" id="KW-1185">Reference proteome</keyword>
<feature type="compositionally biased region" description="Basic and acidic residues" evidence="1">
    <location>
        <begin position="40"/>
        <end position="50"/>
    </location>
</feature>
<accession>A0ABS3Y1H6</accession>
<reference evidence="2 3" key="1">
    <citation type="submission" date="2021-02" db="EMBL/GenBank/DDBJ databases">
        <title>Streptomyces spirodelae sp. nov., isolated from duckweed.</title>
        <authorList>
            <person name="Saimee Y."/>
            <person name="Duangmal K."/>
        </authorList>
    </citation>
    <scope>NUCLEOTIDE SEQUENCE [LARGE SCALE GENOMIC DNA]</scope>
    <source>
        <strain evidence="2 3">DSM 42105</strain>
    </source>
</reference>
<dbReference type="EMBL" id="JAFFZM010000016">
    <property type="protein sequence ID" value="MBO8201508.1"/>
    <property type="molecule type" value="Genomic_DNA"/>
</dbReference>
<dbReference type="Proteomes" id="UP000721954">
    <property type="component" value="Unassembled WGS sequence"/>
</dbReference>